<evidence type="ECO:0000256" key="2">
    <source>
        <dbReference type="ARBA" id="ARBA00022801"/>
    </source>
</evidence>
<gene>
    <name evidence="5" type="ORF">J2Z27_001078</name>
    <name evidence="6" type="ORF">SAMN05216187_10755</name>
</gene>
<feature type="binding site" evidence="3">
    <location>
        <position position="140"/>
    </location>
    <ligand>
        <name>Mn(2+)</name>
        <dbReference type="ChEBI" id="CHEBI:29035"/>
        <label>2</label>
    </ligand>
</feature>
<dbReference type="GO" id="GO:0050118">
    <property type="term" value="F:N-acetyldiaminopimelate deacetylase activity"/>
    <property type="evidence" value="ECO:0007669"/>
    <property type="project" value="UniProtKB-ARBA"/>
</dbReference>
<keyword evidence="3" id="KW-0464">Manganese</keyword>
<evidence type="ECO:0000256" key="1">
    <source>
        <dbReference type="ARBA" id="ARBA00006153"/>
    </source>
</evidence>
<dbReference type="NCBIfam" id="TIGR01891">
    <property type="entry name" value="amidohydrolases"/>
    <property type="match status" value="1"/>
</dbReference>
<dbReference type="InterPro" id="IPR002933">
    <property type="entry name" value="Peptidase_M20"/>
</dbReference>
<dbReference type="Pfam" id="PF01546">
    <property type="entry name" value="Peptidase_M20"/>
    <property type="match status" value="1"/>
</dbReference>
<proteinExistence type="inferred from homology"/>
<feature type="binding site" evidence="3">
    <location>
        <position position="165"/>
    </location>
    <ligand>
        <name>Mn(2+)</name>
        <dbReference type="ChEBI" id="CHEBI:29035"/>
        <label>2</label>
    </ligand>
</feature>
<dbReference type="EC" id="3.5.1.-" evidence="5"/>
<reference evidence="5 8" key="3">
    <citation type="submission" date="2021-03" db="EMBL/GenBank/DDBJ databases">
        <title>Genomic Encyclopedia of Type Strains, Phase IV (KMG-IV): sequencing the most valuable type-strain genomes for metagenomic binning, comparative biology and taxonomic classification.</title>
        <authorList>
            <person name="Goeker M."/>
        </authorList>
    </citation>
    <scope>NUCLEOTIDE SEQUENCE [LARGE SCALE GENOMIC DNA]</scope>
    <source>
        <strain evidence="5 8">DSM 22420</strain>
    </source>
</reference>
<dbReference type="Gene3D" id="3.30.70.360">
    <property type="match status" value="1"/>
</dbReference>
<evidence type="ECO:0000259" key="4">
    <source>
        <dbReference type="Pfam" id="PF07687"/>
    </source>
</evidence>
<comment type="cofactor">
    <cofactor evidence="3">
        <name>Mn(2+)</name>
        <dbReference type="ChEBI" id="CHEBI:29035"/>
    </cofactor>
    <text evidence="3">The Mn(2+) ion enhances activity.</text>
</comment>
<evidence type="ECO:0000313" key="8">
    <source>
        <dbReference type="Proteomes" id="UP001519348"/>
    </source>
</evidence>
<dbReference type="EMBL" id="FNFI01000007">
    <property type="protein sequence ID" value="SDK33047.1"/>
    <property type="molecule type" value="Genomic_DNA"/>
</dbReference>
<feature type="binding site" evidence="3">
    <location>
        <position position="106"/>
    </location>
    <ligand>
        <name>Mn(2+)</name>
        <dbReference type="ChEBI" id="CHEBI:29035"/>
        <label>2</label>
    </ligand>
</feature>
<dbReference type="EMBL" id="JAGGKN010000003">
    <property type="protein sequence ID" value="MBP1952039.1"/>
    <property type="molecule type" value="Genomic_DNA"/>
</dbReference>
<dbReference type="RefSeq" id="WP_092597966.1">
    <property type="nucleotide sequence ID" value="NZ_BMCN01000003.1"/>
</dbReference>
<dbReference type="STRING" id="586411.SAMN05216187_10755"/>
<evidence type="ECO:0000313" key="6">
    <source>
        <dbReference type="EMBL" id="SDK33047.1"/>
    </source>
</evidence>
<dbReference type="Proteomes" id="UP000242700">
    <property type="component" value="Unassembled WGS sequence"/>
</dbReference>
<protein>
    <submittedName>
        <fullName evidence="6">Amidohydrolase</fullName>
        <ecNumber evidence="5">3.5.1.-</ecNumber>
    </submittedName>
</protein>
<evidence type="ECO:0000313" key="5">
    <source>
        <dbReference type="EMBL" id="MBP1952039.1"/>
    </source>
</evidence>
<dbReference type="PIRSF" id="PIRSF005962">
    <property type="entry name" value="Pept_M20D_amidohydro"/>
    <property type="match status" value="1"/>
</dbReference>
<feature type="binding site" evidence="3">
    <location>
        <position position="364"/>
    </location>
    <ligand>
        <name>Mn(2+)</name>
        <dbReference type="ChEBI" id="CHEBI:29035"/>
        <label>2</label>
    </ligand>
</feature>
<keyword evidence="3" id="KW-0479">Metal-binding</keyword>
<dbReference type="GO" id="GO:0046872">
    <property type="term" value="F:metal ion binding"/>
    <property type="evidence" value="ECO:0007669"/>
    <property type="project" value="UniProtKB-KW"/>
</dbReference>
<dbReference type="SUPFAM" id="SSF53187">
    <property type="entry name" value="Zn-dependent exopeptidases"/>
    <property type="match status" value="1"/>
</dbReference>
<dbReference type="SUPFAM" id="SSF55031">
    <property type="entry name" value="Bacterial exopeptidase dimerisation domain"/>
    <property type="match status" value="1"/>
</dbReference>
<keyword evidence="8" id="KW-1185">Reference proteome</keyword>
<evidence type="ECO:0000256" key="3">
    <source>
        <dbReference type="PIRSR" id="PIRSR005962-1"/>
    </source>
</evidence>
<dbReference type="Proteomes" id="UP001519348">
    <property type="component" value="Unassembled WGS sequence"/>
</dbReference>
<evidence type="ECO:0000313" key="7">
    <source>
        <dbReference type="Proteomes" id="UP000242700"/>
    </source>
</evidence>
<feature type="binding site" evidence="3">
    <location>
        <position position="104"/>
    </location>
    <ligand>
        <name>Mn(2+)</name>
        <dbReference type="ChEBI" id="CHEBI:29035"/>
        <label>2</label>
    </ligand>
</feature>
<dbReference type="AlphaFoldDB" id="A0A1G9B0K9"/>
<reference evidence="6" key="2">
    <citation type="submission" date="2016-10" db="EMBL/GenBank/DDBJ databases">
        <authorList>
            <person name="de Groot N.N."/>
        </authorList>
    </citation>
    <scope>NUCLEOTIDE SEQUENCE [LARGE SCALE GENOMIC DNA]</scope>
    <source>
        <strain evidence="6">CGMCC 1.8911</strain>
    </source>
</reference>
<dbReference type="InterPro" id="IPR011650">
    <property type="entry name" value="Peptidase_M20_dimer"/>
</dbReference>
<dbReference type="PANTHER" id="PTHR11014">
    <property type="entry name" value="PEPTIDASE M20 FAMILY MEMBER"/>
    <property type="match status" value="1"/>
</dbReference>
<accession>A0A1G9B0K9</accession>
<dbReference type="OrthoDB" id="2985724at2"/>
<name>A0A1G9B0K9_9STAP</name>
<dbReference type="PANTHER" id="PTHR11014:SF63">
    <property type="entry name" value="METALLOPEPTIDASE, PUTATIVE (AFU_ORTHOLOGUE AFUA_6G09600)-RELATED"/>
    <property type="match status" value="1"/>
</dbReference>
<dbReference type="InterPro" id="IPR036264">
    <property type="entry name" value="Bact_exopeptidase_dim_dom"/>
</dbReference>
<comment type="similarity">
    <text evidence="1">Belongs to the peptidase M20 family.</text>
</comment>
<dbReference type="InterPro" id="IPR017439">
    <property type="entry name" value="Amidohydrolase"/>
</dbReference>
<organism evidence="6 7">
    <name type="scientific">Jeotgalicoccus aerolatus</name>
    <dbReference type="NCBI Taxonomy" id="709510"/>
    <lineage>
        <taxon>Bacteria</taxon>
        <taxon>Bacillati</taxon>
        <taxon>Bacillota</taxon>
        <taxon>Bacilli</taxon>
        <taxon>Bacillales</taxon>
        <taxon>Staphylococcaceae</taxon>
        <taxon>Jeotgalicoccus</taxon>
    </lineage>
</organism>
<feature type="domain" description="Peptidase M20 dimerisation" evidence="4">
    <location>
        <begin position="189"/>
        <end position="278"/>
    </location>
</feature>
<dbReference type="Pfam" id="PF07687">
    <property type="entry name" value="M20_dimer"/>
    <property type="match status" value="1"/>
</dbReference>
<keyword evidence="2 6" id="KW-0378">Hydrolase</keyword>
<dbReference type="Gene3D" id="3.40.630.10">
    <property type="entry name" value="Zn peptidases"/>
    <property type="match status" value="1"/>
</dbReference>
<sequence length="395" mass="43444">MDLKEIEASVNQHYSEMVQIRRHLHMYPELSFKEVHTPAYIADYLRELSIDVKEGVGGRGVVGRLIVDESLPTVALRADFDALPIQDLKDTPYKSTVPGVMHACGHDAHTAVVLTAAKILSGMKDKLKGNIVFIHQHAEEVDPGGAIQMIADGCLDDVDAIFGQHVSTSLDVGTIGYKYGTATGIPDDFTVVIKGRGGHASRPHNTIDPVAAGIALCNQLQYAVTRRTNAMDSVVLSITMFNAGNQHNVIPDEVTIGGTIRTFNHDMQETMINELNRTLEGLVTTTGISYDLDYMRGYPPVVNDDAMTDIVVGSAEKMPSVTQTERLDPDLGGEDFSYYLQRVPGTFFYTGVRNSSFKADFPHHHAHFDIDEKGMINAVSVMLESVFTYLEKESR</sequence>
<reference evidence="7" key="1">
    <citation type="submission" date="2016-10" db="EMBL/GenBank/DDBJ databases">
        <authorList>
            <person name="Varghese N."/>
            <person name="Submissions S."/>
        </authorList>
    </citation>
    <scope>NUCLEOTIDE SEQUENCE [LARGE SCALE GENOMIC DNA]</scope>
    <source>
        <strain evidence="7">CGMCC 1.8911</strain>
    </source>
</reference>
<dbReference type="FunFam" id="3.30.70.360:FF:000001">
    <property type="entry name" value="N-acetyldiaminopimelate deacetylase"/>
    <property type="match status" value="1"/>
</dbReference>
<dbReference type="GO" id="GO:0019877">
    <property type="term" value="P:diaminopimelate biosynthetic process"/>
    <property type="evidence" value="ECO:0007669"/>
    <property type="project" value="UniProtKB-ARBA"/>
</dbReference>